<dbReference type="AlphaFoldDB" id="A0AAV4SJT9"/>
<reference evidence="1 2" key="1">
    <citation type="submission" date="2021-06" db="EMBL/GenBank/DDBJ databases">
        <title>Caerostris extrusa draft genome.</title>
        <authorList>
            <person name="Kono N."/>
            <person name="Arakawa K."/>
        </authorList>
    </citation>
    <scope>NUCLEOTIDE SEQUENCE [LARGE SCALE GENOMIC DNA]</scope>
</reference>
<organism evidence="1 2">
    <name type="scientific">Caerostris extrusa</name>
    <name type="common">Bark spider</name>
    <name type="synonym">Caerostris bankana</name>
    <dbReference type="NCBI Taxonomy" id="172846"/>
    <lineage>
        <taxon>Eukaryota</taxon>
        <taxon>Metazoa</taxon>
        <taxon>Ecdysozoa</taxon>
        <taxon>Arthropoda</taxon>
        <taxon>Chelicerata</taxon>
        <taxon>Arachnida</taxon>
        <taxon>Araneae</taxon>
        <taxon>Araneomorphae</taxon>
        <taxon>Entelegynae</taxon>
        <taxon>Araneoidea</taxon>
        <taxon>Araneidae</taxon>
        <taxon>Caerostris</taxon>
    </lineage>
</organism>
<protein>
    <submittedName>
        <fullName evidence="1">Uncharacterized protein</fullName>
    </submittedName>
</protein>
<dbReference type="EMBL" id="BPLR01009687">
    <property type="protein sequence ID" value="GIY33772.1"/>
    <property type="molecule type" value="Genomic_DNA"/>
</dbReference>
<evidence type="ECO:0000313" key="2">
    <source>
        <dbReference type="Proteomes" id="UP001054945"/>
    </source>
</evidence>
<dbReference type="Proteomes" id="UP001054945">
    <property type="component" value="Unassembled WGS sequence"/>
</dbReference>
<proteinExistence type="predicted"/>
<accession>A0AAV4SJT9</accession>
<sequence>MNFGVHFADIQKALTTIEQFSRSHSPAILPFKKSQRLMTFQDENIYSVSGLLEFIVIEVIRKPQRTIPSDVLLVANLVSPTETLDLNFLPPCYFLFSVYPRIFSSNFI</sequence>
<comment type="caution">
    <text evidence="1">The sequence shown here is derived from an EMBL/GenBank/DDBJ whole genome shotgun (WGS) entry which is preliminary data.</text>
</comment>
<name>A0AAV4SJT9_CAEEX</name>
<keyword evidence="2" id="KW-1185">Reference proteome</keyword>
<evidence type="ECO:0000313" key="1">
    <source>
        <dbReference type="EMBL" id="GIY33772.1"/>
    </source>
</evidence>
<gene>
    <name evidence="1" type="ORF">CEXT_492111</name>
</gene>